<organism evidence="1 2">
    <name type="scientific">Gigaspora margarita</name>
    <dbReference type="NCBI Taxonomy" id="4874"/>
    <lineage>
        <taxon>Eukaryota</taxon>
        <taxon>Fungi</taxon>
        <taxon>Fungi incertae sedis</taxon>
        <taxon>Mucoromycota</taxon>
        <taxon>Glomeromycotina</taxon>
        <taxon>Glomeromycetes</taxon>
        <taxon>Diversisporales</taxon>
        <taxon>Gigasporaceae</taxon>
        <taxon>Gigaspora</taxon>
    </lineage>
</organism>
<comment type="caution">
    <text evidence="1">The sequence shown here is derived from an EMBL/GenBank/DDBJ whole genome shotgun (WGS) entry which is preliminary data.</text>
</comment>
<dbReference type="Proteomes" id="UP000439903">
    <property type="component" value="Unassembled WGS sequence"/>
</dbReference>
<reference evidence="1 2" key="1">
    <citation type="journal article" date="2019" name="Environ. Microbiol.">
        <title>At the nexus of three kingdoms: the genome of the mycorrhizal fungus Gigaspora margarita provides insights into plant, endobacterial and fungal interactions.</title>
        <authorList>
            <person name="Venice F."/>
            <person name="Ghignone S."/>
            <person name="Salvioli di Fossalunga A."/>
            <person name="Amselem J."/>
            <person name="Novero M."/>
            <person name="Xianan X."/>
            <person name="Sedzielewska Toro K."/>
            <person name="Morin E."/>
            <person name="Lipzen A."/>
            <person name="Grigoriev I.V."/>
            <person name="Henrissat B."/>
            <person name="Martin F.M."/>
            <person name="Bonfante P."/>
        </authorList>
    </citation>
    <scope>NUCLEOTIDE SEQUENCE [LARGE SCALE GENOMIC DNA]</scope>
    <source>
        <strain evidence="1 2">BEG34</strain>
    </source>
</reference>
<dbReference type="AlphaFoldDB" id="A0A8H4AEB8"/>
<gene>
    <name evidence="1" type="ORF">F8M41_022886</name>
</gene>
<sequence>MATNGKVINIIFDDPMLLAKVVLDNDTSKIIILEKLMVSKQMQIELNSDVAKTAQQTEEQQINKCFKLLKKSSEEFSYLYSNIAF</sequence>
<evidence type="ECO:0000313" key="1">
    <source>
        <dbReference type="EMBL" id="KAF0484994.1"/>
    </source>
</evidence>
<name>A0A8H4AEB8_GIGMA</name>
<dbReference type="OrthoDB" id="2424541at2759"/>
<keyword evidence="2" id="KW-1185">Reference proteome</keyword>
<dbReference type="EMBL" id="WTPW01000726">
    <property type="protein sequence ID" value="KAF0484994.1"/>
    <property type="molecule type" value="Genomic_DNA"/>
</dbReference>
<proteinExistence type="predicted"/>
<protein>
    <submittedName>
        <fullName evidence="1">Uncharacterized protein</fullName>
    </submittedName>
</protein>
<accession>A0A8H4AEB8</accession>
<evidence type="ECO:0000313" key="2">
    <source>
        <dbReference type="Proteomes" id="UP000439903"/>
    </source>
</evidence>